<gene>
    <name evidence="1" type="ORF">C8F04DRAFT_1276285</name>
</gene>
<evidence type="ECO:0000313" key="2">
    <source>
        <dbReference type="Proteomes" id="UP001218188"/>
    </source>
</evidence>
<dbReference type="Proteomes" id="UP001218188">
    <property type="component" value="Unassembled WGS sequence"/>
</dbReference>
<sequence>MAHMLGMQYVRVDVQKTVDVAAVVRAVREVVEERLMWARDWWKEGSVPATRRVEALGIPAPVIHVVCLRVA</sequence>
<evidence type="ECO:0000313" key="1">
    <source>
        <dbReference type="EMBL" id="KAJ7019407.1"/>
    </source>
</evidence>
<dbReference type="AlphaFoldDB" id="A0AAD6S5N3"/>
<reference evidence="1" key="1">
    <citation type="submission" date="2023-03" db="EMBL/GenBank/DDBJ databases">
        <title>Massive genome expansion in bonnet fungi (Mycena s.s.) driven by repeated elements and novel gene families across ecological guilds.</title>
        <authorList>
            <consortium name="Lawrence Berkeley National Laboratory"/>
            <person name="Harder C.B."/>
            <person name="Miyauchi S."/>
            <person name="Viragh M."/>
            <person name="Kuo A."/>
            <person name="Thoen E."/>
            <person name="Andreopoulos B."/>
            <person name="Lu D."/>
            <person name="Skrede I."/>
            <person name="Drula E."/>
            <person name="Henrissat B."/>
            <person name="Morin E."/>
            <person name="Kohler A."/>
            <person name="Barry K."/>
            <person name="LaButti K."/>
            <person name="Morin E."/>
            <person name="Salamov A."/>
            <person name="Lipzen A."/>
            <person name="Mereny Z."/>
            <person name="Hegedus B."/>
            <person name="Baldrian P."/>
            <person name="Stursova M."/>
            <person name="Weitz H."/>
            <person name="Taylor A."/>
            <person name="Grigoriev I.V."/>
            <person name="Nagy L.G."/>
            <person name="Martin F."/>
            <person name="Kauserud H."/>
        </authorList>
    </citation>
    <scope>NUCLEOTIDE SEQUENCE</scope>
    <source>
        <strain evidence="1">CBHHK200</strain>
    </source>
</reference>
<name>A0AAD6S5N3_9AGAR</name>
<accession>A0AAD6S5N3</accession>
<proteinExistence type="predicted"/>
<keyword evidence="2" id="KW-1185">Reference proteome</keyword>
<organism evidence="1 2">
    <name type="scientific">Mycena alexandri</name>
    <dbReference type="NCBI Taxonomy" id="1745969"/>
    <lineage>
        <taxon>Eukaryota</taxon>
        <taxon>Fungi</taxon>
        <taxon>Dikarya</taxon>
        <taxon>Basidiomycota</taxon>
        <taxon>Agaricomycotina</taxon>
        <taxon>Agaricomycetes</taxon>
        <taxon>Agaricomycetidae</taxon>
        <taxon>Agaricales</taxon>
        <taxon>Marasmiineae</taxon>
        <taxon>Mycenaceae</taxon>
        <taxon>Mycena</taxon>
    </lineage>
</organism>
<protein>
    <submittedName>
        <fullName evidence="1">Uncharacterized protein</fullName>
    </submittedName>
</protein>
<dbReference type="EMBL" id="JARJCM010000294">
    <property type="protein sequence ID" value="KAJ7019407.1"/>
    <property type="molecule type" value="Genomic_DNA"/>
</dbReference>
<comment type="caution">
    <text evidence="1">The sequence shown here is derived from an EMBL/GenBank/DDBJ whole genome shotgun (WGS) entry which is preliminary data.</text>
</comment>